<organism evidence="1 2">
    <name type="scientific">Dallia pectoralis</name>
    <name type="common">Alaska blackfish</name>
    <dbReference type="NCBI Taxonomy" id="75939"/>
    <lineage>
        <taxon>Eukaryota</taxon>
        <taxon>Metazoa</taxon>
        <taxon>Chordata</taxon>
        <taxon>Craniata</taxon>
        <taxon>Vertebrata</taxon>
        <taxon>Euteleostomi</taxon>
        <taxon>Actinopterygii</taxon>
        <taxon>Neopterygii</taxon>
        <taxon>Teleostei</taxon>
        <taxon>Protacanthopterygii</taxon>
        <taxon>Esociformes</taxon>
        <taxon>Umbridae</taxon>
        <taxon>Dallia</taxon>
    </lineage>
</organism>
<evidence type="ECO:0000313" key="1">
    <source>
        <dbReference type="EMBL" id="KAJ7997763.1"/>
    </source>
</evidence>
<evidence type="ECO:0000313" key="2">
    <source>
        <dbReference type="Proteomes" id="UP001157502"/>
    </source>
</evidence>
<gene>
    <name evidence="1" type="ORF">DPEC_G00215500</name>
</gene>
<accession>A0ACC2G1Y9</accession>
<sequence length="558" mass="62290">MNLNTTERFNTADTFKQDQIKNGRSNRQFRHCCPSNMTTQTAEMSFSRKKSRNLVELYQLNLEQRIVQGDSDLVCRDEKLLKEVEGLLRESPSQDIQLLLGLDTLQVMEDSLKATPAPPVKGRVGLEGLARAFEVLELAALNLYLCPWRKEYKVVKMFSGMFTHYVKPALSTQQVADLFGLLGYEAPDGRRCDELRLRSPALPVDTLLRLSCAFFAARCECCLLLSARGPQTRGGLWELSLVQERQQGHSLQAALDNTKRRLETVTEKENVPGLSAVEGDVDLYTDHFSEKKDVGFVRDPPGSPVRVGHTNTSPIITQDRNGLATHKEYACVSTLNCQLTRTPSSGSMRNTQINMKRDCTDADLAKSERVDLFSCPEERSASCSPKSPGGSRFCSCINTSPGSCVEHSAPIDNMSTHLRETSDNKESVLTEESSRASPWHQISGDGAASPTRSDDKRQQMDVVQSRDPILFHMCCPTANPDPALACLTCRFFHTSVCKEAELCQRMHKVKNLGACMSACQKLPYILCRYCSAEYCKDCWYREPLDCVCGQPFDQSSSV</sequence>
<comment type="caution">
    <text evidence="1">The sequence shown here is derived from an EMBL/GenBank/DDBJ whole genome shotgun (WGS) entry which is preliminary data.</text>
</comment>
<proteinExistence type="predicted"/>
<dbReference type="EMBL" id="CM055745">
    <property type="protein sequence ID" value="KAJ7997763.1"/>
    <property type="molecule type" value="Genomic_DNA"/>
</dbReference>
<name>A0ACC2G1Y9_DALPE</name>
<protein>
    <submittedName>
        <fullName evidence="1">Uncharacterized protein</fullName>
    </submittedName>
</protein>
<keyword evidence="2" id="KW-1185">Reference proteome</keyword>
<dbReference type="Proteomes" id="UP001157502">
    <property type="component" value="Chromosome 18"/>
</dbReference>
<reference evidence="1" key="1">
    <citation type="submission" date="2021-05" db="EMBL/GenBank/DDBJ databases">
        <authorList>
            <person name="Pan Q."/>
            <person name="Jouanno E."/>
            <person name="Zahm M."/>
            <person name="Klopp C."/>
            <person name="Cabau C."/>
            <person name="Louis A."/>
            <person name="Berthelot C."/>
            <person name="Parey E."/>
            <person name="Roest Crollius H."/>
            <person name="Montfort J."/>
            <person name="Robinson-Rechavi M."/>
            <person name="Bouchez O."/>
            <person name="Lampietro C."/>
            <person name="Lopez Roques C."/>
            <person name="Donnadieu C."/>
            <person name="Postlethwait J."/>
            <person name="Bobe J."/>
            <person name="Dillon D."/>
            <person name="Chandos A."/>
            <person name="von Hippel F."/>
            <person name="Guiguen Y."/>
        </authorList>
    </citation>
    <scope>NUCLEOTIDE SEQUENCE</scope>
    <source>
        <strain evidence="1">YG-Jan2019</strain>
    </source>
</reference>